<dbReference type="Proteomes" id="UP000664034">
    <property type="component" value="Unassembled WGS sequence"/>
</dbReference>
<proteinExistence type="inferred from homology"/>
<dbReference type="AlphaFoldDB" id="A0A939GHY1"/>
<feature type="region of interest" description="Disordered" evidence="3">
    <location>
        <begin position="75"/>
        <end position="108"/>
    </location>
</feature>
<protein>
    <submittedName>
        <fullName evidence="5">Hsp20/alpha crystallin family protein</fullName>
    </submittedName>
</protein>
<evidence type="ECO:0000256" key="2">
    <source>
        <dbReference type="RuleBase" id="RU003616"/>
    </source>
</evidence>
<evidence type="ECO:0000256" key="3">
    <source>
        <dbReference type="SAM" id="MobiDB-lite"/>
    </source>
</evidence>
<comment type="caution">
    <text evidence="5">The sequence shown here is derived from an EMBL/GenBank/DDBJ whole genome shotgun (WGS) entry which is preliminary data.</text>
</comment>
<feature type="compositionally biased region" description="Polar residues" evidence="3">
    <location>
        <begin position="82"/>
        <end position="92"/>
    </location>
</feature>
<name>A0A939GHY1_9BACT</name>
<dbReference type="EMBL" id="JAFMYV010000004">
    <property type="protein sequence ID" value="MBO0936798.1"/>
    <property type="molecule type" value="Genomic_DNA"/>
</dbReference>
<evidence type="ECO:0000313" key="5">
    <source>
        <dbReference type="EMBL" id="MBO0936798.1"/>
    </source>
</evidence>
<comment type="similarity">
    <text evidence="1 2">Belongs to the small heat shock protein (HSP20) family.</text>
</comment>
<evidence type="ECO:0000313" key="6">
    <source>
        <dbReference type="Proteomes" id="UP000664034"/>
    </source>
</evidence>
<dbReference type="CDD" id="cd06464">
    <property type="entry name" value="ACD_sHsps-like"/>
    <property type="match status" value="1"/>
</dbReference>
<dbReference type="SUPFAM" id="SSF49764">
    <property type="entry name" value="HSP20-like chaperones"/>
    <property type="match status" value="1"/>
</dbReference>
<dbReference type="PROSITE" id="PS01031">
    <property type="entry name" value="SHSP"/>
    <property type="match status" value="1"/>
</dbReference>
<dbReference type="RefSeq" id="WP_207364361.1">
    <property type="nucleotide sequence ID" value="NZ_JAFMYV010000004.1"/>
</dbReference>
<dbReference type="Pfam" id="PF00011">
    <property type="entry name" value="HSP20"/>
    <property type="match status" value="1"/>
</dbReference>
<evidence type="ECO:0000259" key="4">
    <source>
        <dbReference type="PROSITE" id="PS01031"/>
    </source>
</evidence>
<dbReference type="PANTHER" id="PTHR11527">
    <property type="entry name" value="HEAT-SHOCK PROTEIN 20 FAMILY MEMBER"/>
    <property type="match status" value="1"/>
</dbReference>
<reference evidence="5" key="1">
    <citation type="submission" date="2021-03" db="EMBL/GenBank/DDBJ databases">
        <title>Fibrella sp. HMF5335 genome sequencing and assembly.</title>
        <authorList>
            <person name="Kang H."/>
            <person name="Kim H."/>
            <person name="Bae S."/>
            <person name="Joh K."/>
        </authorList>
    </citation>
    <scope>NUCLEOTIDE SEQUENCE</scope>
    <source>
        <strain evidence="5">HMF5335</strain>
    </source>
</reference>
<feature type="domain" description="SHSP" evidence="4">
    <location>
        <begin position="29"/>
        <end position="160"/>
    </location>
</feature>
<dbReference type="Gene3D" id="2.60.40.790">
    <property type="match status" value="1"/>
</dbReference>
<dbReference type="InterPro" id="IPR008978">
    <property type="entry name" value="HSP20-like_chaperone"/>
</dbReference>
<gene>
    <name evidence="5" type="ORF">J2I47_09610</name>
</gene>
<dbReference type="InterPro" id="IPR031107">
    <property type="entry name" value="Small_HSP"/>
</dbReference>
<accession>A0A939GHY1</accession>
<keyword evidence="6" id="KW-1185">Reference proteome</keyword>
<evidence type="ECO:0000256" key="1">
    <source>
        <dbReference type="PROSITE-ProRule" id="PRU00285"/>
    </source>
</evidence>
<organism evidence="5 6">
    <name type="scientific">Fibrella rubiginis</name>
    <dbReference type="NCBI Taxonomy" id="2817060"/>
    <lineage>
        <taxon>Bacteria</taxon>
        <taxon>Pseudomonadati</taxon>
        <taxon>Bacteroidota</taxon>
        <taxon>Cytophagia</taxon>
        <taxon>Cytophagales</taxon>
        <taxon>Spirosomataceae</taxon>
        <taxon>Fibrella</taxon>
    </lineage>
</organism>
<dbReference type="InterPro" id="IPR002068">
    <property type="entry name" value="A-crystallin/Hsp20_dom"/>
</dbReference>
<sequence length="161" mass="18352">MNTLMRSNGGLPSLIENIFSRDMNDFFSQTAMQNVPAVNVVEHNDGFRIEVAAPGLKKEDFKLNLNHNNLTISAYKEERQEQQPTNGTNGESQQGQQNRQNQEKYARREFSYTSFQRTFMLPSSVDADQIKASYEDGVLKIEIPKREEAKVKPPRQIEIGG</sequence>